<sequence>MDECLAIMFIGASPPSPADFKRTPLLMRHAVVLSALRWLKLKHIEYSDVVISLNNLYEYPADVPPVYVMYQPGDGEAPAPAQSVHEEDQECGSKDGLCLFIVHGLTGADLAHMSHHAKIATALHYFENGGKVVGLDRGSDPTFIYHNPALFPRMFPWLFSYGLGGFENNKLRTGLSRTAHQKHSLLYNDRRFQMDPHFAFMIFNHEQIRASTKGGYLLTERQHFNDVVGKLLNIDTDTL</sequence>
<evidence type="ECO:0000313" key="3">
    <source>
        <dbReference type="Proteomes" id="UP000250043"/>
    </source>
</evidence>
<protein>
    <recommendedName>
        <fullName evidence="1">DUF6570 domain-containing protein</fullName>
    </recommendedName>
</protein>
<reference evidence="2 3" key="1">
    <citation type="submission" date="2016-07" db="EMBL/GenBank/DDBJ databases">
        <title>Draft genome of the white-rot fungus Obba rivulosa 3A-2.</title>
        <authorList>
            <consortium name="DOE Joint Genome Institute"/>
            <person name="Miettinen O."/>
            <person name="Riley R."/>
            <person name="Acob R."/>
            <person name="Barry K."/>
            <person name="Cullen D."/>
            <person name="De Vries R."/>
            <person name="Hainaut M."/>
            <person name="Hatakka A."/>
            <person name="Henrissat B."/>
            <person name="Hilden K."/>
            <person name="Kuo R."/>
            <person name="Labutti K."/>
            <person name="Lipzen A."/>
            <person name="Makela M.R."/>
            <person name="Sandor L."/>
            <person name="Spatafora J.W."/>
            <person name="Grigoriev I.V."/>
            <person name="Hibbett D.S."/>
        </authorList>
    </citation>
    <scope>NUCLEOTIDE SEQUENCE [LARGE SCALE GENOMIC DNA]</scope>
    <source>
        <strain evidence="2 3">3A-2</strain>
    </source>
</reference>
<evidence type="ECO:0000259" key="1">
    <source>
        <dbReference type="Pfam" id="PF20209"/>
    </source>
</evidence>
<dbReference type="EMBL" id="KV722703">
    <property type="protein sequence ID" value="OCH84228.1"/>
    <property type="molecule type" value="Genomic_DNA"/>
</dbReference>
<proteinExistence type="predicted"/>
<dbReference type="InterPro" id="IPR046700">
    <property type="entry name" value="DUF6570"/>
</dbReference>
<keyword evidence="3" id="KW-1185">Reference proteome</keyword>
<dbReference type="OrthoDB" id="3221862at2759"/>
<gene>
    <name evidence="2" type="ORF">OBBRIDRAFT_741939</name>
</gene>
<dbReference type="Pfam" id="PF20209">
    <property type="entry name" value="DUF6570"/>
    <property type="match status" value="1"/>
</dbReference>
<feature type="domain" description="DUF6570" evidence="1">
    <location>
        <begin position="1"/>
        <end position="56"/>
    </location>
</feature>
<organism evidence="2 3">
    <name type="scientific">Obba rivulosa</name>
    <dbReference type="NCBI Taxonomy" id="1052685"/>
    <lineage>
        <taxon>Eukaryota</taxon>
        <taxon>Fungi</taxon>
        <taxon>Dikarya</taxon>
        <taxon>Basidiomycota</taxon>
        <taxon>Agaricomycotina</taxon>
        <taxon>Agaricomycetes</taxon>
        <taxon>Polyporales</taxon>
        <taxon>Gelatoporiaceae</taxon>
        <taxon>Obba</taxon>
    </lineage>
</organism>
<evidence type="ECO:0000313" key="2">
    <source>
        <dbReference type="EMBL" id="OCH84228.1"/>
    </source>
</evidence>
<dbReference type="AlphaFoldDB" id="A0A8E2AGU4"/>
<dbReference type="Proteomes" id="UP000250043">
    <property type="component" value="Unassembled WGS sequence"/>
</dbReference>
<name>A0A8E2AGU4_9APHY</name>
<accession>A0A8E2AGU4</accession>